<name>A0A1N6TTA3_AQUAC</name>
<reference evidence="2 3" key="1">
    <citation type="submission" date="2017-01" db="EMBL/GenBank/DDBJ databases">
        <authorList>
            <person name="Mah S.A."/>
            <person name="Swanson W.J."/>
            <person name="Moy G.W."/>
            <person name="Vacquier V.D."/>
        </authorList>
    </citation>
    <scope>NUCLEOTIDE SEQUENCE [LARGE SCALE GENOMIC DNA]</scope>
    <source>
        <strain evidence="2 3">RU36E</strain>
    </source>
</reference>
<protein>
    <recommendedName>
        <fullName evidence="4">DUF3142 domain-containing protein</fullName>
    </recommendedName>
</protein>
<dbReference type="AlphaFoldDB" id="A0A1N6TTA3"/>
<evidence type="ECO:0008006" key="4">
    <source>
        <dbReference type="Google" id="ProtNLM"/>
    </source>
</evidence>
<proteinExistence type="predicted"/>
<dbReference type="PROSITE" id="PS51257">
    <property type="entry name" value="PROKAR_LIPOPROTEIN"/>
    <property type="match status" value="1"/>
</dbReference>
<evidence type="ECO:0000313" key="3">
    <source>
        <dbReference type="Proteomes" id="UP000185841"/>
    </source>
</evidence>
<organism evidence="2 3">
    <name type="scientific">Aquipseudomonas alcaligenes</name>
    <name type="common">Pseudomonas alcaligenes</name>
    <dbReference type="NCBI Taxonomy" id="43263"/>
    <lineage>
        <taxon>Bacteria</taxon>
        <taxon>Pseudomonadati</taxon>
        <taxon>Pseudomonadota</taxon>
        <taxon>Gammaproteobacteria</taxon>
        <taxon>Pseudomonadales</taxon>
        <taxon>Pseudomonadaceae</taxon>
        <taxon>Aquipseudomonas</taxon>
    </lineage>
</organism>
<dbReference type="RefSeq" id="WP_076426874.1">
    <property type="nucleotide sequence ID" value="NZ_FTMP01000005.1"/>
</dbReference>
<gene>
    <name evidence="2" type="ORF">SAMN05878282_105193</name>
</gene>
<sequence>MLQRCYRPLMPLLLASLLGCAEESAPLDQQLYIWQRQWRPAHAEALAQSRADFSTLRVLALQAQPQAGWSRARIDAELLRRDARPLIAVVRLDGQLPQLDPAEIARQLTALVRDWQAAGLRLTGLEIDHDCATSRLPAYTELLREVRRQLPAELRLSITALPAWLASPALEELLASVDSSVLQVHAVNDPQQGLFDPEQALDWAQRYGELSHKPFHLALPAYGVALTASGQVESEVILRQGGPRRELRAEPQQVAALLEELQDAAPARLAGIIWFRLPLAGDRRAWPMNTLLAVVRGQALTPALGLQRQQRDGFSQFQLFNEGTLASPLPRRIELPAQACEAGDAVGDYRLERQADRLLFVRRHEGRLDAGERRALGWARCARIDQGGMHVQF</sequence>
<evidence type="ECO:0000256" key="1">
    <source>
        <dbReference type="SAM" id="SignalP"/>
    </source>
</evidence>
<accession>A0A1N6TTA3</accession>
<dbReference type="Pfam" id="PF11340">
    <property type="entry name" value="DUF3142"/>
    <property type="match status" value="1"/>
</dbReference>
<dbReference type="EMBL" id="FTMP01000005">
    <property type="protein sequence ID" value="SIQ56612.1"/>
    <property type="molecule type" value="Genomic_DNA"/>
</dbReference>
<dbReference type="Proteomes" id="UP000185841">
    <property type="component" value="Unassembled WGS sequence"/>
</dbReference>
<dbReference type="InterPro" id="IPR021488">
    <property type="entry name" value="DUF3142"/>
</dbReference>
<feature type="chain" id="PRO_5011958370" description="DUF3142 domain-containing protein" evidence="1">
    <location>
        <begin position="22"/>
        <end position="393"/>
    </location>
</feature>
<evidence type="ECO:0000313" key="2">
    <source>
        <dbReference type="EMBL" id="SIQ56612.1"/>
    </source>
</evidence>
<keyword evidence="1" id="KW-0732">Signal</keyword>
<feature type="signal peptide" evidence="1">
    <location>
        <begin position="1"/>
        <end position="21"/>
    </location>
</feature>